<dbReference type="SUPFAM" id="SSF63825">
    <property type="entry name" value="YWTD domain"/>
    <property type="match status" value="1"/>
</dbReference>
<keyword evidence="2" id="KW-1185">Reference proteome</keyword>
<sequence>MSFEAFTNAAPDSLYWYDRLPGDGFSVCAIPQSPSIEHLRDALLATSEPSTADIDLLAAFLLGHERIPADHERWKALTQHLSRCMAAQLTSEGNRPLRMRTQRLHYYIEALIADAPSVQDHQCFVGERNLEAMKPWDYVEHRGCEWWISSGSPNIYCNNGRQLLHWNLGLPTQLDPLPDGRLCAGSIYSNGASIHERGQWVTLNHDQPVPLVFWHNARLYFIDHLGNLWCDEPRQFIARVPCKQVHFARYFEGTIYCLDNSDYGHITSFNVDRMVSVRHAVLPVQVCNDLAIVGQHCYLIDKQQGSVFKFDRNFRFIESRLKFGRGEARLLDPVSIRPHCDRLRVVSWLSNKMTLMHAF</sequence>
<dbReference type="AlphaFoldDB" id="A0A972F9H6"/>
<dbReference type="EMBL" id="WTVM01000155">
    <property type="protein sequence ID" value="NMG04781.1"/>
    <property type="molecule type" value="Genomic_DNA"/>
</dbReference>
<reference evidence="1" key="1">
    <citation type="submission" date="2019-12" db="EMBL/GenBank/DDBJ databases">
        <title>Comparative genomics gives insights into the taxonomy of the Azoarcus-Aromatoleum group and reveals separate origins of nif in the plant-associated Azoarcus and non-plant-associated Aromatoleum sub-groups.</title>
        <authorList>
            <person name="Lafos M."/>
            <person name="Maluk M."/>
            <person name="Batista M."/>
            <person name="Junghare M."/>
            <person name="Carmona M."/>
            <person name="Faoro H."/>
            <person name="Cruz L.M."/>
            <person name="Battistoni F."/>
            <person name="De Souza E."/>
            <person name="Pedrosa F."/>
            <person name="Chen W.-M."/>
            <person name="Poole P.S."/>
            <person name="Dixon R.A."/>
            <person name="James E.K."/>
        </authorList>
    </citation>
    <scope>NUCLEOTIDE SEQUENCE</scope>
    <source>
        <strain evidence="1">NSC3</strain>
    </source>
</reference>
<proteinExistence type="predicted"/>
<accession>A0A972F9H6</accession>
<evidence type="ECO:0008006" key="3">
    <source>
        <dbReference type="Google" id="ProtNLM"/>
    </source>
</evidence>
<organism evidence="1 2">
    <name type="scientific">Azoarcus taiwanensis</name>
    <dbReference type="NCBI Taxonomy" id="666964"/>
    <lineage>
        <taxon>Bacteria</taxon>
        <taxon>Pseudomonadati</taxon>
        <taxon>Pseudomonadota</taxon>
        <taxon>Betaproteobacteria</taxon>
        <taxon>Rhodocyclales</taxon>
        <taxon>Zoogloeaceae</taxon>
        <taxon>Azoarcus</taxon>
    </lineage>
</organism>
<protein>
    <recommendedName>
        <fullName evidence="3">DUF4915 domain-containing protein</fullName>
    </recommendedName>
</protein>
<gene>
    <name evidence="1" type="ORF">GPA21_17655</name>
</gene>
<evidence type="ECO:0000313" key="1">
    <source>
        <dbReference type="EMBL" id="NMG04781.1"/>
    </source>
</evidence>
<name>A0A972F9H6_9RHOO</name>
<dbReference type="RefSeq" id="WP_168989419.1">
    <property type="nucleotide sequence ID" value="NZ_CAWPHM010000061.1"/>
</dbReference>
<comment type="caution">
    <text evidence="1">The sequence shown here is derived from an EMBL/GenBank/DDBJ whole genome shotgun (WGS) entry which is preliminary data.</text>
</comment>
<evidence type="ECO:0000313" key="2">
    <source>
        <dbReference type="Proteomes" id="UP000599523"/>
    </source>
</evidence>
<dbReference type="Proteomes" id="UP000599523">
    <property type="component" value="Unassembled WGS sequence"/>
</dbReference>